<evidence type="ECO:0000313" key="2">
    <source>
        <dbReference type="EMBL" id="KIH78225.1"/>
    </source>
</evidence>
<dbReference type="EMBL" id="JWJD01000001">
    <property type="protein sequence ID" value="KIH78225.1"/>
    <property type="molecule type" value="Genomic_DNA"/>
</dbReference>
<keyword evidence="1" id="KW-0732">Signal</keyword>
<sequence>MKKLLLYCLPLLCFILPPLTAMAEPTAVTVRVISNDAKFIGTGMGGIRVILRNADTGEILDQGLIEGSTGDTPSLMREPRKRHEALSREGGAHWVGQIDIAEPTRVEVQASGPLAAGSNQQTTTLTFWALPGQDIEGDGILLKFHGFTVHPISPGPHQNFAPGDEVQVEAHVVTMCGCPVEPGGLWDADRFEIKALVRTAQGVVKEFPLEFTGTTNRFAGSFKVEEMGSYKIFLTAADPRENNYGVGITSIVVR</sequence>
<protein>
    <submittedName>
        <fullName evidence="2">Uncharacterized protein</fullName>
    </submittedName>
</protein>
<name>A0A0C2HTU0_9BACT</name>
<organism evidence="2 3">
    <name type="scientific">Geoalkalibacter ferrihydriticus DSM 17813</name>
    <dbReference type="NCBI Taxonomy" id="1121915"/>
    <lineage>
        <taxon>Bacteria</taxon>
        <taxon>Pseudomonadati</taxon>
        <taxon>Thermodesulfobacteriota</taxon>
        <taxon>Desulfuromonadia</taxon>
        <taxon>Desulfuromonadales</taxon>
        <taxon>Geoalkalibacteraceae</taxon>
        <taxon>Geoalkalibacter</taxon>
    </lineage>
</organism>
<evidence type="ECO:0000313" key="3">
    <source>
        <dbReference type="Proteomes" id="UP000035068"/>
    </source>
</evidence>
<feature type="chain" id="PRO_5002166579" evidence="1">
    <location>
        <begin position="24"/>
        <end position="254"/>
    </location>
</feature>
<accession>A0A0C2HTU0</accession>
<proteinExistence type="predicted"/>
<dbReference type="Proteomes" id="UP000035068">
    <property type="component" value="Unassembled WGS sequence"/>
</dbReference>
<keyword evidence="3" id="KW-1185">Reference proteome</keyword>
<evidence type="ECO:0000256" key="1">
    <source>
        <dbReference type="SAM" id="SignalP"/>
    </source>
</evidence>
<reference evidence="2 3" key="1">
    <citation type="submission" date="2014-12" db="EMBL/GenBank/DDBJ databases">
        <title>Genomes of Geoalkalibacter ferrihydriticus and Geoalkalibacter subterraneus, two haloalkaliphilic metal-reducing members of the Geobacteraceae.</title>
        <authorList>
            <person name="Badalamenti J.P."/>
            <person name="Torres C.I."/>
            <person name="Krajmalnik-Brown R."/>
            <person name="Bond D.R."/>
        </authorList>
    </citation>
    <scope>NUCLEOTIDE SEQUENCE [LARGE SCALE GENOMIC DNA]</scope>
    <source>
        <strain evidence="2 3">DSM 17813</strain>
    </source>
</reference>
<dbReference type="RefSeq" id="WP_040097344.1">
    <property type="nucleotide sequence ID" value="NZ_JWJD01000001.1"/>
</dbReference>
<feature type="signal peptide" evidence="1">
    <location>
        <begin position="1"/>
        <end position="23"/>
    </location>
</feature>
<gene>
    <name evidence="2" type="ORF">GFER_03445</name>
</gene>
<comment type="caution">
    <text evidence="2">The sequence shown here is derived from an EMBL/GenBank/DDBJ whole genome shotgun (WGS) entry which is preliminary data.</text>
</comment>
<dbReference type="AlphaFoldDB" id="A0A0C2HTU0"/>